<dbReference type="Proteomes" id="UP000663869">
    <property type="component" value="Unassembled WGS sequence"/>
</dbReference>
<sequence length="207" mass="23450">MVNLSKSNIEHYWMSYGIHLVPAFLNTIYSHDPSASLLNFNADTLTFTNPSSVYYLDNPSTRFLLNTSGAKNDTKTVVLDAYAQLGLYGGQVMSLPIDDALNTIRYISSICLDDEEICDVQQTLQLNLLCHNNRKQFLEQTTLSSRQIRLEIPLRKNDQIIVDVSVIFENDRVVPSFLSTKLAFGCVRHETLRLSWVDVAIISENLD</sequence>
<accession>A0A817US55</accession>
<dbReference type="EMBL" id="CAJNYU010000169">
    <property type="protein sequence ID" value="CAF3333325.1"/>
    <property type="molecule type" value="Genomic_DNA"/>
</dbReference>
<evidence type="ECO:0000313" key="2">
    <source>
        <dbReference type="Proteomes" id="UP000663869"/>
    </source>
</evidence>
<gene>
    <name evidence="1" type="ORF">FME351_LOCUS2828</name>
</gene>
<comment type="caution">
    <text evidence="1">The sequence shown here is derived from an EMBL/GenBank/DDBJ whole genome shotgun (WGS) entry which is preliminary data.</text>
</comment>
<reference evidence="1" key="1">
    <citation type="submission" date="2021-02" db="EMBL/GenBank/DDBJ databases">
        <authorList>
            <person name="Nowell W R."/>
        </authorList>
    </citation>
    <scope>NUCLEOTIDE SEQUENCE</scope>
</reference>
<evidence type="ECO:0000313" key="1">
    <source>
        <dbReference type="EMBL" id="CAF3333325.1"/>
    </source>
</evidence>
<protein>
    <submittedName>
        <fullName evidence="1">Uncharacterized protein</fullName>
    </submittedName>
</protein>
<organism evidence="1 2">
    <name type="scientific">Rotaria socialis</name>
    <dbReference type="NCBI Taxonomy" id="392032"/>
    <lineage>
        <taxon>Eukaryota</taxon>
        <taxon>Metazoa</taxon>
        <taxon>Spiralia</taxon>
        <taxon>Gnathifera</taxon>
        <taxon>Rotifera</taxon>
        <taxon>Eurotatoria</taxon>
        <taxon>Bdelloidea</taxon>
        <taxon>Philodinida</taxon>
        <taxon>Philodinidae</taxon>
        <taxon>Rotaria</taxon>
    </lineage>
</organism>
<name>A0A817US55_9BILA</name>
<dbReference type="AlphaFoldDB" id="A0A817US55"/>
<proteinExistence type="predicted"/>